<evidence type="ECO:0000313" key="2">
    <source>
        <dbReference type="Proteomes" id="UP000053105"/>
    </source>
</evidence>
<organism evidence="1 2">
    <name type="scientific">Melipona quadrifasciata</name>
    <dbReference type="NCBI Taxonomy" id="166423"/>
    <lineage>
        <taxon>Eukaryota</taxon>
        <taxon>Metazoa</taxon>
        <taxon>Ecdysozoa</taxon>
        <taxon>Arthropoda</taxon>
        <taxon>Hexapoda</taxon>
        <taxon>Insecta</taxon>
        <taxon>Pterygota</taxon>
        <taxon>Neoptera</taxon>
        <taxon>Endopterygota</taxon>
        <taxon>Hymenoptera</taxon>
        <taxon>Apocrita</taxon>
        <taxon>Aculeata</taxon>
        <taxon>Apoidea</taxon>
        <taxon>Anthophila</taxon>
        <taxon>Apidae</taxon>
        <taxon>Melipona</taxon>
    </lineage>
</organism>
<evidence type="ECO:0000313" key="1">
    <source>
        <dbReference type="EMBL" id="KOX73019.1"/>
    </source>
</evidence>
<keyword evidence="2" id="KW-1185">Reference proteome</keyword>
<reference evidence="1 2" key="1">
    <citation type="submission" date="2015-07" db="EMBL/GenBank/DDBJ databases">
        <title>The genome of Melipona quadrifasciata.</title>
        <authorList>
            <person name="Pan H."/>
            <person name="Kapheim K."/>
        </authorList>
    </citation>
    <scope>NUCLEOTIDE SEQUENCE [LARGE SCALE GENOMIC DNA]</scope>
    <source>
        <strain evidence="1">0111107301</strain>
        <tissue evidence="1">Whole body</tissue>
    </source>
</reference>
<dbReference type="Proteomes" id="UP000053105">
    <property type="component" value="Unassembled WGS sequence"/>
</dbReference>
<gene>
    <name evidence="1" type="ORF">WN51_02073</name>
</gene>
<name>A0A0M9A007_9HYME</name>
<protein>
    <submittedName>
        <fullName evidence="1">Uncharacterized protein</fullName>
    </submittedName>
</protein>
<dbReference type="AlphaFoldDB" id="A0A0M9A007"/>
<sequence length="173" mass="20306">MAVLFVNKVKIAYTMLTVIIFYVPNYANCAALTTEEFAKELEKLARETNLDDREVYRTENLEDQSVSCSYDEGGPCMEWNPYDSGTRMVVVFTPKLRLCGCPADMYEDVHEKTSKTEQTIETEETCEARENESMNCRQSTTAYDIEREMFDDMEYSEQERRTYPSKIYTRQFR</sequence>
<dbReference type="OrthoDB" id="6340809at2759"/>
<accession>A0A0M9A007</accession>
<dbReference type="EMBL" id="KQ435805">
    <property type="protein sequence ID" value="KOX73019.1"/>
    <property type="molecule type" value="Genomic_DNA"/>
</dbReference>
<proteinExistence type="predicted"/>